<evidence type="ECO:0000313" key="4">
    <source>
        <dbReference type="Proteomes" id="UP000627781"/>
    </source>
</evidence>
<sequence>MKKVLNKRIKLVTPILILVIMACLSISSIPDYSNKNKMQALEAFKEDMSLLANFNNSNIKFKDKLLKAFQAKSVAARKVDDIEVIPGGNSIGVRLSSEGVLVVGHSDVMVNNEKKESPAKFAGVEIGDLIIKVNGEKIEKSKDLIDKVKNSKSNKLELDIVRDGMNVKKEIKLIEEKDEGYKIGLWVRDSTAGVGTMTFYDEKSGKFGALGHPVTDGETNEPFAIREGELLKSSIISVKKGEKGLPGELRGIFQEEDSPLGKIQKNTQCGIFGEGNKNACKFNNTKPMHVAKRDEINIGKASIITTVDENEPKEYEIELVKLFEQNEPGPKSMIIKITDEELLAKTGGIVQGMSGSPIIQNGKIIGAVTHVLINKPDVGYGIYIDWMLEDVGLIK</sequence>
<dbReference type="SMART" id="SM00228">
    <property type="entry name" value="PDZ"/>
    <property type="match status" value="1"/>
</dbReference>
<reference evidence="3 4" key="1">
    <citation type="submission" date="2020-08" db="EMBL/GenBank/DDBJ databases">
        <title>A Genomic Blueprint of the Chicken Gut Microbiome.</title>
        <authorList>
            <person name="Gilroy R."/>
            <person name="Ravi A."/>
            <person name="Getino M."/>
            <person name="Pursley I."/>
            <person name="Horton D.L."/>
            <person name="Alikhan N.-F."/>
            <person name="Baker D."/>
            <person name="Gharbi K."/>
            <person name="Hall N."/>
            <person name="Watson M."/>
            <person name="Adriaenssens E.M."/>
            <person name="Foster-Nyarko E."/>
            <person name="Jarju S."/>
            <person name="Secka A."/>
            <person name="Antonio M."/>
            <person name="Oren A."/>
            <person name="Chaudhuri R."/>
            <person name="La Ragione R.M."/>
            <person name="Hildebrand F."/>
            <person name="Pallen M.J."/>
        </authorList>
    </citation>
    <scope>NUCLEOTIDE SEQUENCE [LARGE SCALE GENOMIC DNA]</scope>
    <source>
        <strain evidence="3 4">Sa3CVN1</strain>
    </source>
</reference>
<dbReference type="InterPro" id="IPR008763">
    <property type="entry name" value="Peptidase_S55"/>
</dbReference>
<keyword evidence="3" id="KW-0378">Hydrolase</keyword>
<dbReference type="PROSITE" id="PS50106">
    <property type="entry name" value="PDZ"/>
    <property type="match status" value="1"/>
</dbReference>
<organism evidence="3 4">
    <name type="scientific">Clostridium cibarium</name>
    <dbReference type="NCBI Taxonomy" id="2762247"/>
    <lineage>
        <taxon>Bacteria</taxon>
        <taxon>Bacillati</taxon>
        <taxon>Bacillota</taxon>
        <taxon>Clostridia</taxon>
        <taxon>Eubacteriales</taxon>
        <taxon>Clostridiaceae</taxon>
        <taxon>Clostridium</taxon>
    </lineage>
</organism>
<dbReference type="InterPro" id="IPR009003">
    <property type="entry name" value="Peptidase_S1_PA"/>
</dbReference>
<name>A0ABR8PPA1_9CLOT</name>
<proteinExistence type="predicted"/>
<dbReference type="InterPro" id="IPR014219">
    <property type="entry name" value="SpoIVB"/>
</dbReference>
<dbReference type="InterPro" id="IPR036034">
    <property type="entry name" value="PDZ_sf"/>
</dbReference>
<feature type="domain" description="Peptidase S55" evidence="2">
    <location>
        <begin position="165"/>
        <end position="395"/>
    </location>
</feature>
<gene>
    <name evidence="3" type="primary">spoIVB</name>
    <name evidence="3" type="ORF">H9661_01425</name>
</gene>
<evidence type="ECO:0000259" key="1">
    <source>
        <dbReference type="PROSITE" id="PS50106"/>
    </source>
</evidence>
<protein>
    <submittedName>
        <fullName evidence="3">SpoIVB peptidase</fullName>
        <ecNumber evidence="3">3.4.21.116</ecNumber>
    </submittedName>
</protein>
<feature type="domain" description="PDZ" evidence="1">
    <location>
        <begin position="81"/>
        <end position="139"/>
    </location>
</feature>
<dbReference type="InterPro" id="IPR001478">
    <property type="entry name" value="PDZ"/>
</dbReference>
<dbReference type="RefSeq" id="WP_191767523.1">
    <property type="nucleotide sequence ID" value="NZ_JACSRA010000002.1"/>
</dbReference>
<dbReference type="PROSITE" id="PS51494">
    <property type="entry name" value="SPOIVB"/>
    <property type="match status" value="1"/>
</dbReference>
<dbReference type="PROSITE" id="PS51257">
    <property type="entry name" value="PROKAR_LIPOPROTEIN"/>
    <property type="match status" value="1"/>
</dbReference>
<dbReference type="Gene3D" id="2.30.42.10">
    <property type="match status" value="1"/>
</dbReference>
<dbReference type="Pfam" id="PF05580">
    <property type="entry name" value="Peptidase_S55"/>
    <property type="match status" value="1"/>
</dbReference>
<dbReference type="SUPFAM" id="SSF50156">
    <property type="entry name" value="PDZ domain-like"/>
    <property type="match status" value="1"/>
</dbReference>
<evidence type="ECO:0000313" key="3">
    <source>
        <dbReference type="EMBL" id="MBD7910003.1"/>
    </source>
</evidence>
<accession>A0ABR8PPA1</accession>
<dbReference type="Proteomes" id="UP000627781">
    <property type="component" value="Unassembled WGS sequence"/>
</dbReference>
<dbReference type="Pfam" id="PF13180">
    <property type="entry name" value="PDZ_2"/>
    <property type="match status" value="1"/>
</dbReference>
<keyword evidence="4" id="KW-1185">Reference proteome</keyword>
<comment type="caution">
    <text evidence="3">The sequence shown here is derived from an EMBL/GenBank/DDBJ whole genome shotgun (WGS) entry which is preliminary data.</text>
</comment>
<dbReference type="GO" id="GO:0016787">
    <property type="term" value="F:hydrolase activity"/>
    <property type="evidence" value="ECO:0007669"/>
    <property type="project" value="UniProtKB-KW"/>
</dbReference>
<dbReference type="EC" id="3.4.21.116" evidence="3"/>
<dbReference type="EMBL" id="JACSRA010000002">
    <property type="protein sequence ID" value="MBD7910003.1"/>
    <property type="molecule type" value="Genomic_DNA"/>
</dbReference>
<dbReference type="NCBIfam" id="TIGR02860">
    <property type="entry name" value="spore_IV_B"/>
    <property type="match status" value="1"/>
</dbReference>
<dbReference type="SUPFAM" id="SSF50494">
    <property type="entry name" value="Trypsin-like serine proteases"/>
    <property type="match status" value="1"/>
</dbReference>
<evidence type="ECO:0000259" key="2">
    <source>
        <dbReference type="PROSITE" id="PS51494"/>
    </source>
</evidence>